<dbReference type="AlphaFoldDB" id="A0A2V4TIZ2"/>
<comment type="caution">
    <text evidence="1">The sequence shown here is derived from an EMBL/GenBank/DDBJ whole genome shotgun (WGS) entry which is preliminary data.</text>
</comment>
<sequence>MSTTLEFIADHLPRVTADDVVRRFSATVEIRDAQAFAAELQAFVHERVQAVKLPATLEVQTVEQRLAGKAAALRVDTRWVPGATDIQRGRSARLEALNQPHNLPLPEFARLANKVRQQIYKDIDARRLLALNVGCRGQRLPDWQLDPVKQQLTQVVLQKVEGIDNWTLYRALSEPLEGLGGRTPLEAVTDRPIDDVVKAVLNVLGVHEAERE</sequence>
<dbReference type="Proteomes" id="UP000247772">
    <property type="component" value="Unassembled WGS sequence"/>
</dbReference>
<dbReference type="RefSeq" id="WP_110856000.1">
    <property type="nucleotide sequence ID" value="NZ_QJSQ01000015.1"/>
</dbReference>
<evidence type="ECO:0008006" key="3">
    <source>
        <dbReference type="Google" id="ProtNLM"/>
    </source>
</evidence>
<reference evidence="1 2" key="1">
    <citation type="submission" date="2018-06" db="EMBL/GenBank/DDBJ databases">
        <title>Genomic Encyclopedia of Type Strains, Phase IV (KMG-V): Genome sequencing to study the core and pangenomes of soil and plant-associated prokaryotes.</title>
        <authorList>
            <person name="Whitman W."/>
        </authorList>
    </citation>
    <scope>NUCLEOTIDE SEQUENCE [LARGE SCALE GENOMIC DNA]</scope>
    <source>
        <strain evidence="1 2">SRCL-318</strain>
    </source>
</reference>
<name>A0A2V4TIZ2_9BURK</name>
<protein>
    <recommendedName>
        <fullName evidence="3">Integrase</fullName>
    </recommendedName>
</protein>
<proteinExistence type="predicted"/>
<evidence type="ECO:0000313" key="1">
    <source>
        <dbReference type="EMBL" id="PYE21198.1"/>
    </source>
</evidence>
<dbReference type="EMBL" id="QJSQ01000015">
    <property type="protein sequence ID" value="PYE21198.1"/>
    <property type="molecule type" value="Genomic_DNA"/>
</dbReference>
<dbReference type="OrthoDB" id="9795573at2"/>
<evidence type="ECO:0000313" key="2">
    <source>
        <dbReference type="Proteomes" id="UP000247772"/>
    </source>
</evidence>
<accession>A0A2V4TIZ2</accession>
<gene>
    <name evidence="1" type="ORF">C7410_11541</name>
</gene>
<organism evidence="1 2">
    <name type="scientific">Paraburkholderia silvatlantica</name>
    <dbReference type="NCBI Taxonomy" id="321895"/>
    <lineage>
        <taxon>Bacteria</taxon>
        <taxon>Pseudomonadati</taxon>
        <taxon>Pseudomonadota</taxon>
        <taxon>Betaproteobacteria</taxon>
        <taxon>Burkholderiales</taxon>
        <taxon>Burkholderiaceae</taxon>
        <taxon>Paraburkholderia</taxon>
    </lineage>
</organism>